<proteinExistence type="predicted"/>
<feature type="region of interest" description="Disordered" evidence="1">
    <location>
        <begin position="64"/>
        <end position="95"/>
    </location>
</feature>
<keyword evidence="2" id="KW-0472">Membrane</keyword>
<dbReference type="RefSeq" id="XP_067925498.1">
    <property type="nucleotide sequence ID" value="XM_068062528.1"/>
</dbReference>
<dbReference type="AlphaFoldDB" id="A0A2C6L9J9"/>
<dbReference type="GeneID" id="94425739"/>
<feature type="transmembrane region" description="Helical" evidence="2">
    <location>
        <begin position="110"/>
        <end position="130"/>
    </location>
</feature>
<organism evidence="3 4">
    <name type="scientific">Cystoisospora suis</name>
    <dbReference type="NCBI Taxonomy" id="483139"/>
    <lineage>
        <taxon>Eukaryota</taxon>
        <taxon>Sar</taxon>
        <taxon>Alveolata</taxon>
        <taxon>Apicomplexa</taxon>
        <taxon>Conoidasida</taxon>
        <taxon>Coccidia</taxon>
        <taxon>Eucoccidiorida</taxon>
        <taxon>Eimeriorina</taxon>
        <taxon>Sarcocystidae</taxon>
        <taxon>Cystoisospora</taxon>
    </lineage>
</organism>
<feature type="transmembrane region" description="Helical" evidence="2">
    <location>
        <begin position="214"/>
        <end position="236"/>
    </location>
</feature>
<feature type="compositionally biased region" description="Polar residues" evidence="1">
    <location>
        <begin position="77"/>
        <end position="95"/>
    </location>
</feature>
<feature type="region of interest" description="Disordered" evidence="1">
    <location>
        <begin position="165"/>
        <end position="193"/>
    </location>
</feature>
<comment type="caution">
    <text evidence="3">The sequence shown here is derived from an EMBL/GenBank/DDBJ whole genome shotgun (WGS) entry which is preliminary data.</text>
</comment>
<reference evidence="3 4" key="1">
    <citation type="journal article" date="2017" name="Int. J. Parasitol.">
        <title>The genome of the protozoan parasite Cystoisospora suis and a reverse vaccinology approach to identify vaccine candidates.</title>
        <authorList>
            <person name="Palmieri N."/>
            <person name="Shrestha A."/>
            <person name="Ruttkowski B."/>
            <person name="Beck T."/>
            <person name="Vogl C."/>
            <person name="Tomley F."/>
            <person name="Blake D.P."/>
            <person name="Joachim A."/>
        </authorList>
    </citation>
    <scope>NUCLEOTIDE SEQUENCE [LARGE SCALE GENOMIC DNA]</scope>
    <source>
        <strain evidence="3 4">Wien I</strain>
    </source>
</reference>
<evidence type="ECO:0008006" key="5">
    <source>
        <dbReference type="Google" id="ProtNLM"/>
    </source>
</evidence>
<evidence type="ECO:0000256" key="2">
    <source>
        <dbReference type="SAM" id="Phobius"/>
    </source>
</evidence>
<dbReference type="EMBL" id="MIGC01000986">
    <property type="protein sequence ID" value="PHJ23824.1"/>
    <property type="molecule type" value="Genomic_DNA"/>
</dbReference>
<feature type="region of interest" description="Disordered" evidence="1">
    <location>
        <begin position="313"/>
        <end position="336"/>
    </location>
</feature>
<feature type="compositionally biased region" description="Polar residues" evidence="1">
    <location>
        <begin position="29"/>
        <end position="40"/>
    </location>
</feature>
<evidence type="ECO:0000313" key="4">
    <source>
        <dbReference type="Proteomes" id="UP000221165"/>
    </source>
</evidence>
<name>A0A2C6L9J9_9APIC</name>
<accession>A0A2C6L9J9</accession>
<keyword evidence="2" id="KW-1133">Transmembrane helix</keyword>
<sequence>MKLRPFKKVAAAATTVGFFLVAALGPATLSASPSGQTTAASAGLYTNGKREGRPILDRGAEEVAEEPPTSGEVSEAASKQLSSVPQRKGWQSSTRVTHGSRFRLKVNKKLGTSSMLLVAATVIALALWRLGSVIRMCLERYAGQRLAGSTPRSLSELDEDSKACKSLGIDPSGNAEPGEVPGAEDASVTVDDSEESVQRCRGCDFDNTAEDYRLFVGMAVLVGLVALACLIILLSFPDALERIHNKGNATDTGNATVLPEILHGNKTVSGTALDGTVFVWGLTGTIVGVLIVLGILAYLGFFSYMEKLFKSKKKKNDPNSGIPTGDDAEGGGAGDIGVEELGQITKL</sequence>
<gene>
    <name evidence="3" type="ORF">CSUI_002326</name>
</gene>
<keyword evidence="4" id="KW-1185">Reference proteome</keyword>
<protein>
    <recommendedName>
        <fullName evidence="5">Transmembrane protein</fullName>
    </recommendedName>
</protein>
<feature type="region of interest" description="Disordered" evidence="1">
    <location>
        <begin position="29"/>
        <end position="52"/>
    </location>
</feature>
<evidence type="ECO:0000256" key="1">
    <source>
        <dbReference type="SAM" id="MobiDB-lite"/>
    </source>
</evidence>
<evidence type="ECO:0000313" key="3">
    <source>
        <dbReference type="EMBL" id="PHJ23824.1"/>
    </source>
</evidence>
<keyword evidence="2" id="KW-0812">Transmembrane</keyword>
<dbReference type="Proteomes" id="UP000221165">
    <property type="component" value="Unassembled WGS sequence"/>
</dbReference>
<feature type="transmembrane region" description="Helical" evidence="2">
    <location>
        <begin position="277"/>
        <end position="305"/>
    </location>
</feature>
<dbReference type="VEuPathDB" id="ToxoDB:CSUI_002326"/>